<keyword evidence="7" id="KW-0276">Fatty acid metabolism</keyword>
<accession>A0A4C1UPK7</accession>
<comment type="catalytic activity">
    <reaction evidence="14">
        <text>17beta-estradiol + NAD(+) = estrone + NADH + H(+)</text>
        <dbReference type="Rhea" id="RHEA:24612"/>
        <dbReference type="ChEBI" id="CHEBI:15378"/>
        <dbReference type="ChEBI" id="CHEBI:16469"/>
        <dbReference type="ChEBI" id="CHEBI:17263"/>
        <dbReference type="ChEBI" id="CHEBI:57540"/>
        <dbReference type="ChEBI" id="CHEBI:57945"/>
        <dbReference type="EC" id="1.1.1.62"/>
    </reaction>
    <physiologicalReaction direction="left-to-right" evidence="14">
        <dbReference type="Rhea" id="RHEA:24613"/>
    </physiologicalReaction>
    <physiologicalReaction direction="right-to-left" evidence="14">
        <dbReference type="Rhea" id="RHEA:24614"/>
    </physiologicalReaction>
</comment>
<evidence type="ECO:0000256" key="20">
    <source>
        <dbReference type="ARBA" id="ARBA00070911"/>
    </source>
</evidence>
<dbReference type="FunFam" id="3.40.50.720:FF:000231">
    <property type="entry name" value="Estradiol 17-beta-dehydrogenase 8"/>
    <property type="match status" value="1"/>
</dbReference>
<comment type="catalytic activity">
    <reaction evidence="15">
        <text>testosterone + NAD(+) = androst-4-ene-3,17-dione + NADH + H(+)</text>
        <dbReference type="Rhea" id="RHEA:14929"/>
        <dbReference type="ChEBI" id="CHEBI:15378"/>
        <dbReference type="ChEBI" id="CHEBI:16422"/>
        <dbReference type="ChEBI" id="CHEBI:17347"/>
        <dbReference type="ChEBI" id="CHEBI:57540"/>
        <dbReference type="ChEBI" id="CHEBI:57945"/>
        <dbReference type="EC" id="1.1.1.239"/>
    </reaction>
    <physiologicalReaction direction="left-to-right" evidence="15">
        <dbReference type="Rhea" id="RHEA:14930"/>
    </physiologicalReaction>
</comment>
<evidence type="ECO:0000256" key="14">
    <source>
        <dbReference type="ARBA" id="ARBA00049069"/>
    </source>
</evidence>
<evidence type="ECO:0000256" key="24">
    <source>
        <dbReference type="ARBA" id="ARBA00083097"/>
    </source>
</evidence>
<comment type="catalytic activity">
    <reaction evidence="16">
        <text>17beta-hydroxy-5alpha-androstan-3-one + NAD(+) = 5alpha-androstan-3,17-dione + NADH + H(+)</text>
        <dbReference type="Rhea" id="RHEA:41992"/>
        <dbReference type="ChEBI" id="CHEBI:15378"/>
        <dbReference type="ChEBI" id="CHEBI:15994"/>
        <dbReference type="ChEBI" id="CHEBI:16330"/>
        <dbReference type="ChEBI" id="CHEBI:57540"/>
        <dbReference type="ChEBI" id="CHEBI:57945"/>
    </reaction>
    <physiologicalReaction direction="left-to-right" evidence="16">
        <dbReference type="Rhea" id="RHEA:41993"/>
    </physiologicalReaction>
</comment>
<keyword evidence="6" id="KW-0597">Phosphoprotein</keyword>
<dbReference type="PROSITE" id="PS00061">
    <property type="entry name" value="ADH_SHORT"/>
    <property type="match status" value="1"/>
</dbReference>
<dbReference type="InterPro" id="IPR020904">
    <property type="entry name" value="Sc_DH/Rdtase_CS"/>
</dbReference>
<comment type="subcellular location">
    <subcellularLocation>
        <location evidence="1">Mitochondrion matrix</location>
    </subcellularLocation>
</comment>
<evidence type="ECO:0000256" key="5">
    <source>
        <dbReference type="ARBA" id="ARBA00022516"/>
    </source>
</evidence>
<evidence type="ECO:0000256" key="4">
    <source>
        <dbReference type="ARBA" id="ARBA00012456"/>
    </source>
</evidence>
<evidence type="ECO:0000256" key="22">
    <source>
        <dbReference type="ARBA" id="ARBA00081419"/>
    </source>
</evidence>
<evidence type="ECO:0000256" key="6">
    <source>
        <dbReference type="ARBA" id="ARBA00022553"/>
    </source>
</evidence>
<dbReference type="PRINTS" id="PR00080">
    <property type="entry name" value="SDRFAMILY"/>
</dbReference>
<dbReference type="Gene3D" id="3.40.50.720">
    <property type="entry name" value="NAD(P)-binding Rossmann-like Domain"/>
    <property type="match status" value="1"/>
</dbReference>
<organism evidence="27 28">
    <name type="scientific">Eumeta variegata</name>
    <name type="common">Bagworm moth</name>
    <name type="synonym">Eumeta japonica</name>
    <dbReference type="NCBI Taxonomy" id="151549"/>
    <lineage>
        <taxon>Eukaryota</taxon>
        <taxon>Metazoa</taxon>
        <taxon>Ecdysozoa</taxon>
        <taxon>Arthropoda</taxon>
        <taxon>Hexapoda</taxon>
        <taxon>Insecta</taxon>
        <taxon>Pterygota</taxon>
        <taxon>Neoptera</taxon>
        <taxon>Endopterygota</taxon>
        <taxon>Lepidoptera</taxon>
        <taxon>Glossata</taxon>
        <taxon>Ditrysia</taxon>
        <taxon>Tineoidea</taxon>
        <taxon>Psychidae</taxon>
        <taxon>Oiketicinae</taxon>
        <taxon>Eumeta</taxon>
    </lineage>
</organism>
<keyword evidence="9" id="KW-0520">NAD</keyword>
<evidence type="ECO:0000256" key="10">
    <source>
        <dbReference type="ARBA" id="ARBA00023098"/>
    </source>
</evidence>
<evidence type="ECO:0000256" key="13">
    <source>
        <dbReference type="ARBA" id="ARBA00037929"/>
    </source>
</evidence>
<comment type="pathway">
    <text evidence="13">Steroid biosynthesis; estrogen biosynthesis.</text>
</comment>
<dbReference type="PANTHER" id="PTHR42760:SF83">
    <property type="entry name" value="(3R)-3-HYDROXYACYL-COA DEHYDROGENASE"/>
    <property type="match status" value="1"/>
</dbReference>
<dbReference type="PRINTS" id="PR00081">
    <property type="entry name" value="GDHRDH"/>
</dbReference>
<dbReference type="GO" id="GO:0005759">
    <property type="term" value="C:mitochondrial matrix"/>
    <property type="evidence" value="ECO:0007669"/>
    <property type="project" value="UniProtKB-SubCell"/>
</dbReference>
<feature type="region of interest" description="Disordered" evidence="26">
    <location>
        <begin position="43"/>
        <end position="70"/>
    </location>
</feature>
<evidence type="ECO:0000256" key="2">
    <source>
        <dbReference type="ARBA" id="ARBA00005194"/>
    </source>
</evidence>
<evidence type="ECO:0000256" key="8">
    <source>
        <dbReference type="ARBA" id="ARBA00023002"/>
    </source>
</evidence>
<evidence type="ECO:0000313" key="27">
    <source>
        <dbReference type="EMBL" id="GBP27774.1"/>
    </source>
</evidence>
<dbReference type="Pfam" id="PF13561">
    <property type="entry name" value="adh_short_C2"/>
    <property type="match status" value="1"/>
</dbReference>
<evidence type="ECO:0000256" key="15">
    <source>
        <dbReference type="ARBA" id="ARBA00050232"/>
    </source>
</evidence>
<evidence type="ECO:0000256" key="3">
    <source>
        <dbReference type="ARBA" id="ARBA00006484"/>
    </source>
</evidence>
<dbReference type="SUPFAM" id="SSF51735">
    <property type="entry name" value="NAD(P)-binding Rossmann-fold domains"/>
    <property type="match status" value="1"/>
</dbReference>
<comment type="caution">
    <text evidence="27">The sequence shown here is derived from an EMBL/GenBank/DDBJ whole genome shotgun (WGS) entry which is preliminary data.</text>
</comment>
<dbReference type="InterPro" id="IPR002347">
    <property type="entry name" value="SDR_fam"/>
</dbReference>
<dbReference type="GO" id="GO:0006633">
    <property type="term" value="P:fatty acid biosynthetic process"/>
    <property type="evidence" value="ECO:0007669"/>
    <property type="project" value="UniProtKB-KW"/>
</dbReference>
<keyword evidence="8" id="KW-0560">Oxidoreductase</keyword>
<evidence type="ECO:0000256" key="12">
    <source>
        <dbReference type="ARBA" id="ARBA00023160"/>
    </source>
</evidence>
<dbReference type="GO" id="GO:0004303">
    <property type="term" value="F:estradiol 17-beta-dehydrogenase [NAD(P)+] activity"/>
    <property type="evidence" value="ECO:0007669"/>
    <property type="project" value="UniProtKB-EC"/>
</dbReference>
<dbReference type="GO" id="GO:0008210">
    <property type="term" value="P:estrogen metabolic process"/>
    <property type="evidence" value="ECO:0007669"/>
    <property type="project" value="UniProtKB-ARBA"/>
</dbReference>
<proteinExistence type="inferred from homology"/>
<evidence type="ECO:0000256" key="11">
    <source>
        <dbReference type="ARBA" id="ARBA00023128"/>
    </source>
</evidence>
<dbReference type="PANTHER" id="PTHR42760">
    <property type="entry name" value="SHORT-CHAIN DEHYDROGENASES/REDUCTASES FAMILY MEMBER"/>
    <property type="match status" value="1"/>
</dbReference>
<evidence type="ECO:0000256" key="26">
    <source>
        <dbReference type="SAM" id="MobiDB-lite"/>
    </source>
</evidence>
<comment type="subunit">
    <text evidence="18">Heterotetramer with CBR4; contains two molecules of HSD17B8 and CBR4.</text>
</comment>
<dbReference type="EC" id="1.1.1.239" evidence="19"/>
<dbReference type="EMBL" id="BGZK01000199">
    <property type="protein sequence ID" value="GBP27774.1"/>
    <property type="molecule type" value="Genomic_DNA"/>
</dbReference>
<evidence type="ECO:0000256" key="23">
    <source>
        <dbReference type="ARBA" id="ARBA00081936"/>
    </source>
</evidence>
<comment type="catalytic activity">
    <reaction evidence="17">
        <text>a (3R)-3-hydroxyacyl-CoA + NAD(+) = a 3-oxoacyl-CoA + NADH + H(+)</text>
        <dbReference type="Rhea" id="RHEA:32711"/>
        <dbReference type="ChEBI" id="CHEBI:15378"/>
        <dbReference type="ChEBI" id="CHEBI:57319"/>
        <dbReference type="ChEBI" id="CHEBI:57540"/>
        <dbReference type="ChEBI" id="CHEBI:57945"/>
        <dbReference type="ChEBI" id="CHEBI:90726"/>
        <dbReference type="EC" id="1.1.1.n12"/>
    </reaction>
    <physiologicalReaction direction="left-to-right" evidence="17">
        <dbReference type="Rhea" id="RHEA:32712"/>
    </physiologicalReaction>
</comment>
<evidence type="ECO:0000256" key="25">
    <source>
        <dbReference type="ARBA" id="ARBA00083258"/>
    </source>
</evidence>
<evidence type="ECO:0000256" key="7">
    <source>
        <dbReference type="ARBA" id="ARBA00022832"/>
    </source>
</evidence>
<evidence type="ECO:0000256" key="19">
    <source>
        <dbReference type="ARBA" id="ARBA00066822"/>
    </source>
</evidence>
<evidence type="ECO:0000256" key="16">
    <source>
        <dbReference type="ARBA" id="ARBA00050435"/>
    </source>
</evidence>
<keyword evidence="11" id="KW-0496">Mitochondrion</keyword>
<comment type="pathway">
    <text evidence="2">Lipid metabolism; fatty acid biosynthesis.</text>
</comment>
<keyword evidence="28" id="KW-1185">Reference proteome</keyword>
<keyword evidence="12" id="KW-0275">Fatty acid biosynthesis</keyword>
<evidence type="ECO:0000256" key="21">
    <source>
        <dbReference type="ARBA" id="ARBA00077835"/>
    </source>
</evidence>
<dbReference type="Proteomes" id="UP000299102">
    <property type="component" value="Unassembled WGS sequence"/>
</dbReference>
<dbReference type="EC" id="1.1.1.n12" evidence="4"/>
<evidence type="ECO:0000256" key="18">
    <source>
        <dbReference type="ARBA" id="ARBA00065174"/>
    </source>
</evidence>
<feature type="compositionally biased region" description="Polar residues" evidence="26">
    <location>
        <begin position="43"/>
        <end position="57"/>
    </location>
</feature>
<dbReference type="AlphaFoldDB" id="A0A4C1UPK7"/>
<dbReference type="STRING" id="151549.A0A4C1UPK7"/>
<keyword evidence="10" id="KW-0443">Lipid metabolism</keyword>
<sequence>MADIRACVLNAGWGFKDCFSATALGVRDILDKCAKFKSNMSVESGTKWSPKESVTNKQTHKHTSEDNKSVIKKGPASVVLCRVPERRRAGSGIGRAACQVLSKEGATVIAADKNYEAAVETIKTHTSLAAGSNGGDHTAIELEVSNSKSVQNALDTALKQYKYPPTIVVNSAGIVRDNWMLKLSEEDYNSVVDVNLKGTFLIMQTFARAMVDANLAGSIVNISSIMGKYGNIGQTNYSASKAGVVGMTKAAAKELGQFKIRVNAILPGAIETPILATVPDKVKAMILKNIPLGRLGDPKEIAEVIAFLSSDKSSYVNGAAIDVTGGF</sequence>
<evidence type="ECO:0000256" key="17">
    <source>
        <dbReference type="ARBA" id="ARBA00052680"/>
    </source>
</evidence>
<comment type="similarity">
    <text evidence="3">Belongs to the short-chain dehydrogenases/reductases (SDR) family.</text>
</comment>
<dbReference type="GO" id="GO:0048038">
    <property type="term" value="F:quinone binding"/>
    <property type="evidence" value="ECO:0007669"/>
    <property type="project" value="TreeGrafter"/>
</dbReference>
<name>A0A4C1UPK7_EUMVA</name>
<reference evidence="27 28" key="1">
    <citation type="journal article" date="2019" name="Commun. Biol.">
        <title>The bagworm genome reveals a unique fibroin gene that provides high tensile strength.</title>
        <authorList>
            <person name="Kono N."/>
            <person name="Nakamura H."/>
            <person name="Ohtoshi R."/>
            <person name="Tomita M."/>
            <person name="Numata K."/>
            <person name="Arakawa K."/>
        </authorList>
    </citation>
    <scope>NUCLEOTIDE SEQUENCE [LARGE SCALE GENOMIC DNA]</scope>
</reference>
<keyword evidence="5" id="KW-0444">Lipid biosynthesis</keyword>
<protein>
    <recommendedName>
        <fullName evidence="20">(3R)-3-hydroxyacyl-CoA dehydrogenase</fullName>
        <ecNumber evidence="19">1.1.1.239</ecNumber>
        <ecNumber evidence="4">1.1.1.n12</ecNumber>
    </recommendedName>
    <alternativeName>
        <fullName evidence="22">17-beta-hydroxysteroid dehydrogenase 8</fullName>
    </alternativeName>
    <alternativeName>
        <fullName evidence="21">3-ketoacyl-[acyl-carrier-protein] reductase alpha subunit</fullName>
    </alternativeName>
    <alternativeName>
        <fullName evidence="24">3-oxoacyl-[acyl-carrier-protein] reductase</fullName>
    </alternativeName>
    <alternativeName>
        <fullName evidence="25">Estradiol 17-beta-dehydrogenase 8</fullName>
    </alternativeName>
    <alternativeName>
        <fullName evidence="23">Testosterone 17-beta-dehydrogenase 8</fullName>
    </alternativeName>
</protein>
<dbReference type="GO" id="GO:0047035">
    <property type="term" value="F:testosterone dehydrogenase (NAD+) activity"/>
    <property type="evidence" value="ECO:0007669"/>
    <property type="project" value="UniProtKB-EC"/>
</dbReference>
<gene>
    <name evidence="27" type="primary">HSD17B8</name>
    <name evidence="27" type="ORF">EVAR_94176_1</name>
</gene>
<dbReference type="OrthoDB" id="1888931at2759"/>
<evidence type="ECO:0000256" key="9">
    <source>
        <dbReference type="ARBA" id="ARBA00023027"/>
    </source>
</evidence>
<evidence type="ECO:0000256" key="1">
    <source>
        <dbReference type="ARBA" id="ARBA00004305"/>
    </source>
</evidence>
<evidence type="ECO:0000313" key="28">
    <source>
        <dbReference type="Proteomes" id="UP000299102"/>
    </source>
</evidence>
<dbReference type="InterPro" id="IPR036291">
    <property type="entry name" value="NAD(P)-bd_dom_sf"/>
</dbReference>